<evidence type="ECO:0000259" key="6">
    <source>
        <dbReference type="Pfam" id="PF01545"/>
    </source>
</evidence>
<dbReference type="AlphaFoldDB" id="A0A916TCP7"/>
<gene>
    <name evidence="7" type="ORF">GCM10011489_29550</name>
</gene>
<feature type="transmembrane region" description="Helical" evidence="5">
    <location>
        <begin position="39"/>
        <end position="60"/>
    </location>
</feature>
<proteinExistence type="predicted"/>
<evidence type="ECO:0000256" key="5">
    <source>
        <dbReference type="SAM" id="Phobius"/>
    </source>
</evidence>
<dbReference type="GO" id="GO:0016020">
    <property type="term" value="C:membrane"/>
    <property type="evidence" value="ECO:0007669"/>
    <property type="project" value="UniProtKB-SubCell"/>
</dbReference>
<keyword evidence="2 5" id="KW-0812">Transmembrane</keyword>
<keyword evidence="4 5" id="KW-0472">Membrane</keyword>
<dbReference type="Proteomes" id="UP000621454">
    <property type="component" value="Unassembled WGS sequence"/>
</dbReference>
<dbReference type="EMBL" id="BMGC01000024">
    <property type="protein sequence ID" value="GGB40005.1"/>
    <property type="molecule type" value="Genomic_DNA"/>
</dbReference>
<dbReference type="RefSeq" id="WP_229742715.1">
    <property type="nucleotide sequence ID" value="NZ_BMGC01000024.1"/>
</dbReference>
<comment type="caution">
    <text evidence="7">The sequence shown here is derived from an EMBL/GenBank/DDBJ whole genome shotgun (WGS) entry which is preliminary data.</text>
</comment>
<evidence type="ECO:0000256" key="2">
    <source>
        <dbReference type="ARBA" id="ARBA00022692"/>
    </source>
</evidence>
<evidence type="ECO:0000256" key="3">
    <source>
        <dbReference type="ARBA" id="ARBA00022989"/>
    </source>
</evidence>
<dbReference type="SUPFAM" id="SSF161111">
    <property type="entry name" value="Cation efflux protein transmembrane domain-like"/>
    <property type="match status" value="1"/>
</dbReference>
<evidence type="ECO:0000256" key="1">
    <source>
        <dbReference type="ARBA" id="ARBA00004141"/>
    </source>
</evidence>
<accession>A0A916TCP7</accession>
<feature type="transmembrane region" description="Helical" evidence="5">
    <location>
        <begin position="81"/>
        <end position="105"/>
    </location>
</feature>
<organism evidence="7 8">
    <name type="scientific">Gordonia jinhuaensis</name>
    <dbReference type="NCBI Taxonomy" id="1517702"/>
    <lineage>
        <taxon>Bacteria</taxon>
        <taxon>Bacillati</taxon>
        <taxon>Actinomycetota</taxon>
        <taxon>Actinomycetes</taxon>
        <taxon>Mycobacteriales</taxon>
        <taxon>Gordoniaceae</taxon>
        <taxon>Gordonia</taxon>
    </lineage>
</organism>
<reference evidence="7" key="1">
    <citation type="journal article" date="2014" name="Int. J. Syst. Evol. Microbiol.">
        <title>Complete genome sequence of Corynebacterium casei LMG S-19264T (=DSM 44701T), isolated from a smear-ripened cheese.</title>
        <authorList>
            <consortium name="US DOE Joint Genome Institute (JGI-PGF)"/>
            <person name="Walter F."/>
            <person name="Albersmeier A."/>
            <person name="Kalinowski J."/>
            <person name="Ruckert C."/>
        </authorList>
    </citation>
    <scope>NUCLEOTIDE SEQUENCE</scope>
    <source>
        <strain evidence="7">CGMCC 1.12827</strain>
    </source>
</reference>
<name>A0A916TCP7_9ACTN</name>
<dbReference type="InterPro" id="IPR058533">
    <property type="entry name" value="Cation_efflux_TM"/>
</dbReference>
<evidence type="ECO:0000313" key="7">
    <source>
        <dbReference type="EMBL" id="GGB40005.1"/>
    </source>
</evidence>
<feature type="domain" description="Cation efflux protein transmembrane" evidence="6">
    <location>
        <begin position="15"/>
        <end position="133"/>
    </location>
</feature>
<evidence type="ECO:0000256" key="4">
    <source>
        <dbReference type="ARBA" id="ARBA00023136"/>
    </source>
</evidence>
<keyword evidence="3 5" id="KW-1133">Transmembrane helix</keyword>
<sequence>MASADSDYEWRALATSLAASTLLGTVAIIWGVISSSRVVLFDGMFSLAGIVLVGVSMLAARVAVSAPTKQYPFGRHAATPLAVALQGAALLATVAYGAADAVIVIRDGGSDAAATSVVIYGVVSAVASIAVMGWLRSYGPTLAIRPWPRPSGCRGGPVHC</sequence>
<dbReference type="Gene3D" id="1.20.1510.10">
    <property type="entry name" value="Cation efflux protein transmembrane domain"/>
    <property type="match status" value="1"/>
</dbReference>
<feature type="transmembrane region" description="Helical" evidence="5">
    <location>
        <begin position="12"/>
        <end position="33"/>
    </location>
</feature>
<dbReference type="GO" id="GO:0008324">
    <property type="term" value="F:monoatomic cation transmembrane transporter activity"/>
    <property type="evidence" value="ECO:0007669"/>
    <property type="project" value="InterPro"/>
</dbReference>
<dbReference type="Pfam" id="PF01545">
    <property type="entry name" value="Cation_efflux"/>
    <property type="match status" value="1"/>
</dbReference>
<keyword evidence="8" id="KW-1185">Reference proteome</keyword>
<reference evidence="7" key="2">
    <citation type="submission" date="2020-09" db="EMBL/GenBank/DDBJ databases">
        <authorList>
            <person name="Sun Q."/>
            <person name="Zhou Y."/>
        </authorList>
    </citation>
    <scope>NUCLEOTIDE SEQUENCE</scope>
    <source>
        <strain evidence="7">CGMCC 1.12827</strain>
    </source>
</reference>
<protein>
    <recommendedName>
        <fullName evidence="6">Cation efflux protein transmembrane domain-containing protein</fullName>
    </recommendedName>
</protein>
<dbReference type="InterPro" id="IPR027469">
    <property type="entry name" value="Cation_efflux_TMD_sf"/>
</dbReference>
<feature type="transmembrane region" description="Helical" evidence="5">
    <location>
        <begin position="117"/>
        <end position="135"/>
    </location>
</feature>
<comment type="subcellular location">
    <subcellularLocation>
        <location evidence="1">Membrane</location>
        <topology evidence="1">Multi-pass membrane protein</topology>
    </subcellularLocation>
</comment>
<evidence type="ECO:0000313" key="8">
    <source>
        <dbReference type="Proteomes" id="UP000621454"/>
    </source>
</evidence>